<evidence type="ECO:0000313" key="2">
    <source>
        <dbReference type="Proteomes" id="UP000636956"/>
    </source>
</evidence>
<proteinExistence type="predicted"/>
<dbReference type="AlphaFoldDB" id="A0A917PID4"/>
<accession>A0A917PID4</accession>
<sequence length="50" mass="4854">MRFGTLEFAPARESPSLLAAPTAAALETAAAASGADTASGAEVLPIARPG</sequence>
<dbReference type="RefSeq" id="WP_188743145.1">
    <property type="nucleotide sequence ID" value="NZ_BAABFW010000004.1"/>
</dbReference>
<dbReference type="EMBL" id="BMMD01000009">
    <property type="protein sequence ID" value="GGJ80295.1"/>
    <property type="molecule type" value="Genomic_DNA"/>
</dbReference>
<gene>
    <name evidence="1" type="ORF">GCM10011372_18390</name>
</gene>
<name>A0A917PID4_9MICO</name>
<protein>
    <submittedName>
        <fullName evidence="1">Uncharacterized protein</fullName>
    </submittedName>
</protein>
<organism evidence="1 2">
    <name type="scientific">Agromyces bauzanensis</name>
    <dbReference type="NCBI Taxonomy" id="1308924"/>
    <lineage>
        <taxon>Bacteria</taxon>
        <taxon>Bacillati</taxon>
        <taxon>Actinomycetota</taxon>
        <taxon>Actinomycetes</taxon>
        <taxon>Micrococcales</taxon>
        <taxon>Microbacteriaceae</taxon>
        <taxon>Agromyces</taxon>
    </lineage>
</organism>
<evidence type="ECO:0000313" key="1">
    <source>
        <dbReference type="EMBL" id="GGJ80295.1"/>
    </source>
</evidence>
<reference evidence="1" key="1">
    <citation type="journal article" date="2014" name="Int. J. Syst. Evol. Microbiol.">
        <title>Complete genome sequence of Corynebacterium casei LMG S-19264T (=DSM 44701T), isolated from a smear-ripened cheese.</title>
        <authorList>
            <consortium name="US DOE Joint Genome Institute (JGI-PGF)"/>
            <person name="Walter F."/>
            <person name="Albersmeier A."/>
            <person name="Kalinowski J."/>
            <person name="Ruckert C."/>
        </authorList>
    </citation>
    <scope>NUCLEOTIDE SEQUENCE</scope>
    <source>
        <strain evidence="1">CGMCC 1.8984</strain>
    </source>
</reference>
<keyword evidence="2" id="KW-1185">Reference proteome</keyword>
<reference evidence="1" key="2">
    <citation type="submission" date="2020-09" db="EMBL/GenBank/DDBJ databases">
        <authorList>
            <person name="Sun Q."/>
            <person name="Zhou Y."/>
        </authorList>
    </citation>
    <scope>NUCLEOTIDE SEQUENCE</scope>
    <source>
        <strain evidence="1">CGMCC 1.8984</strain>
    </source>
</reference>
<comment type="caution">
    <text evidence="1">The sequence shown here is derived from an EMBL/GenBank/DDBJ whole genome shotgun (WGS) entry which is preliminary data.</text>
</comment>
<dbReference type="Proteomes" id="UP000636956">
    <property type="component" value="Unassembled WGS sequence"/>
</dbReference>